<reference evidence="10" key="2">
    <citation type="submission" date="2020-05" db="UniProtKB">
        <authorList>
            <consortium name="EnsemblMetazoa"/>
        </authorList>
    </citation>
    <scope>IDENTIFICATION</scope>
    <source>
        <strain evidence="10">CM1001059</strain>
    </source>
</reference>
<dbReference type="InterPro" id="IPR043504">
    <property type="entry name" value="Peptidase_S1_PA_chymotrypsin"/>
</dbReference>
<dbReference type="SMART" id="SM00020">
    <property type="entry name" value="Tryp_SPc"/>
    <property type="match status" value="1"/>
</dbReference>
<dbReference type="AlphaFoldDB" id="A0A182UGS9"/>
<dbReference type="EnsemblMetazoa" id="AMEC020127-RA">
    <property type="protein sequence ID" value="AMEC020127-PA"/>
    <property type="gene ID" value="AMEC020127"/>
</dbReference>
<evidence type="ECO:0000313" key="11">
    <source>
        <dbReference type="Proteomes" id="UP000075902"/>
    </source>
</evidence>
<evidence type="ECO:0000256" key="5">
    <source>
        <dbReference type="ARBA" id="ARBA00023157"/>
    </source>
</evidence>
<sequence>MKAIVVLALFAAGVAALTEEEVWLQYNRRMPGEYYTKGLAEQPPFQGRIFGGVEADIANYPYQLSLRRTSHSCGASVISANWALSAAHCTFPVPAPGVITLQGGSSDRTSGGIVFQVEQIINHPQYDDWNLVNDVCVLRTTTPLSGANIAIIALDPVGATHAAGSRAVLSGWGLMVSDAAGASEQGVWKRRIEFFQKFCVASIFQWLTRLLVKRRGDLDGLLLSKLDASFDMICASEPGRDACNGDSGGPLVVAGRQIGIVSWGDTQCVGTSPGVFARVAFPLIRNWIAQTTGV</sequence>
<dbReference type="GO" id="GO:0004252">
    <property type="term" value="F:serine-type endopeptidase activity"/>
    <property type="evidence" value="ECO:0007669"/>
    <property type="project" value="InterPro"/>
</dbReference>
<evidence type="ECO:0000256" key="7">
    <source>
        <dbReference type="RuleBase" id="RU363034"/>
    </source>
</evidence>
<dbReference type="PROSITE" id="PS00135">
    <property type="entry name" value="TRYPSIN_SER"/>
    <property type="match status" value="1"/>
</dbReference>
<accession>A0A182UGS9</accession>
<dbReference type="Pfam" id="PF00089">
    <property type="entry name" value="Trypsin"/>
    <property type="match status" value="1"/>
</dbReference>
<proteinExistence type="inferred from homology"/>
<feature type="signal peptide" evidence="8">
    <location>
        <begin position="1"/>
        <end position="16"/>
    </location>
</feature>
<keyword evidence="2" id="KW-0222">Digestion</keyword>
<dbReference type="GO" id="GO:0006508">
    <property type="term" value="P:proteolysis"/>
    <property type="evidence" value="ECO:0007669"/>
    <property type="project" value="UniProtKB-KW"/>
</dbReference>
<feature type="domain" description="Peptidase S1" evidence="9">
    <location>
        <begin position="49"/>
        <end position="293"/>
    </location>
</feature>
<reference evidence="11" key="1">
    <citation type="submission" date="2014-01" db="EMBL/GenBank/DDBJ databases">
        <title>The Genome Sequence of Anopheles melas CM1001059_A (V2).</title>
        <authorList>
            <consortium name="The Broad Institute Genomics Platform"/>
            <person name="Neafsey D.E."/>
            <person name="Besansky N."/>
            <person name="Howell P."/>
            <person name="Walton C."/>
            <person name="Young S.K."/>
            <person name="Zeng Q."/>
            <person name="Gargeya S."/>
            <person name="Fitzgerald M."/>
            <person name="Haas B."/>
            <person name="Abouelleil A."/>
            <person name="Allen A.W."/>
            <person name="Alvarado L."/>
            <person name="Arachchi H.M."/>
            <person name="Berlin A.M."/>
            <person name="Chapman S.B."/>
            <person name="Gainer-Dewar J."/>
            <person name="Goldberg J."/>
            <person name="Griggs A."/>
            <person name="Gujja S."/>
            <person name="Hansen M."/>
            <person name="Howarth C."/>
            <person name="Imamovic A."/>
            <person name="Ireland A."/>
            <person name="Larimer J."/>
            <person name="McCowan C."/>
            <person name="Murphy C."/>
            <person name="Pearson M."/>
            <person name="Poon T.W."/>
            <person name="Priest M."/>
            <person name="Roberts A."/>
            <person name="Saif S."/>
            <person name="Shea T."/>
            <person name="Sisk P."/>
            <person name="Sykes S."/>
            <person name="Wortman J."/>
            <person name="Nusbaum C."/>
            <person name="Birren B."/>
        </authorList>
    </citation>
    <scope>NUCLEOTIDE SEQUENCE [LARGE SCALE GENOMIC DNA]</scope>
    <source>
        <strain evidence="11">CM1001059</strain>
    </source>
</reference>
<dbReference type="InterPro" id="IPR018114">
    <property type="entry name" value="TRYPSIN_HIS"/>
</dbReference>
<name>A0A182UGS9_9DIPT</name>
<keyword evidence="11" id="KW-1185">Reference proteome</keyword>
<dbReference type="InterPro" id="IPR050430">
    <property type="entry name" value="Peptidase_S1"/>
</dbReference>
<comment type="similarity">
    <text evidence="6">Belongs to the peptidase S1 family. CLIP subfamily.</text>
</comment>
<dbReference type="PRINTS" id="PR00722">
    <property type="entry name" value="CHYMOTRYPSIN"/>
</dbReference>
<keyword evidence="5" id="KW-1015">Disulfide bond</keyword>
<organism evidence="10 11">
    <name type="scientific">Anopheles melas</name>
    <dbReference type="NCBI Taxonomy" id="34690"/>
    <lineage>
        <taxon>Eukaryota</taxon>
        <taxon>Metazoa</taxon>
        <taxon>Ecdysozoa</taxon>
        <taxon>Arthropoda</taxon>
        <taxon>Hexapoda</taxon>
        <taxon>Insecta</taxon>
        <taxon>Pterygota</taxon>
        <taxon>Neoptera</taxon>
        <taxon>Endopterygota</taxon>
        <taxon>Diptera</taxon>
        <taxon>Nematocera</taxon>
        <taxon>Culicoidea</taxon>
        <taxon>Culicidae</taxon>
        <taxon>Anophelinae</taxon>
        <taxon>Anopheles</taxon>
    </lineage>
</organism>
<dbReference type="InterPro" id="IPR001314">
    <property type="entry name" value="Peptidase_S1A"/>
</dbReference>
<evidence type="ECO:0000256" key="1">
    <source>
        <dbReference type="ARBA" id="ARBA00022670"/>
    </source>
</evidence>
<keyword evidence="1 7" id="KW-0645">Protease</keyword>
<dbReference type="InterPro" id="IPR009003">
    <property type="entry name" value="Peptidase_S1_PA"/>
</dbReference>
<dbReference type="VEuPathDB" id="VectorBase:AMEC020127"/>
<protein>
    <recommendedName>
        <fullName evidence="9">Peptidase S1 domain-containing protein</fullName>
    </recommendedName>
</protein>
<dbReference type="PANTHER" id="PTHR24276">
    <property type="entry name" value="POLYSERASE-RELATED"/>
    <property type="match status" value="1"/>
</dbReference>
<dbReference type="Gene3D" id="2.40.10.10">
    <property type="entry name" value="Trypsin-like serine proteases"/>
    <property type="match status" value="1"/>
</dbReference>
<evidence type="ECO:0000256" key="3">
    <source>
        <dbReference type="ARBA" id="ARBA00022801"/>
    </source>
</evidence>
<dbReference type="PANTHER" id="PTHR24276:SF91">
    <property type="entry name" value="AT26814P-RELATED"/>
    <property type="match status" value="1"/>
</dbReference>
<keyword evidence="3 7" id="KW-0378">Hydrolase</keyword>
<dbReference type="Proteomes" id="UP000075902">
    <property type="component" value="Unassembled WGS sequence"/>
</dbReference>
<evidence type="ECO:0000256" key="4">
    <source>
        <dbReference type="ARBA" id="ARBA00022825"/>
    </source>
</evidence>
<dbReference type="GO" id="GO:0007586">
    <property type="term" value="P:digestion"/>
    <property type="evidence" value="ECO:0007669"/>
    <property type="project" value="UniProtKB-KW"/>
</dbReference>
<dbReference type="PROSITE" id="PS00134">
    <property type="entry name" value="TRYPSIN_HIS"/>
    <property type="match status" value="1"/>
</dbReference>
<dbReference type="InterPro" id="IPR033116">
    <property type="entry name" value="TRYPSIN_SER"/>
</dbReference>
<keyword evidence="8" id="KW-0732">Signal</keyword>
<dbReference type="InterPro" id="IPR001254">
    <property type="entry name" value="Trypsin_dom"/>
</dbReference>
<feature type="chain" id="PRO_5008138149" description="Peptidase S1 domain-containing protein" evidence="8">
    <location>
        <begin position="17"/>
        <end position="294"/>
    </location>
</feature>
<evidence type="ECO:0000259" key="9">
    <source>
        <dbReference type="PROSITE" id="PS50240"/>
    </source>
</evidence>
<evidence type="ECO:0000256" key="8">
    <source>
        <dbReference type="SAM" id="SignalP"/>
    </source>
</evidence>
<keyword evidence="4 7" id="KW-0720">Serine protease</keyword>
<dbReference type="CDD" id="cd00190">
    <property type="entry name" value="Tryp_SPc"/>
    <property type="match status" value="1"/>
</dbReference>
<dbReference type="SUPFAM" id="SSF50494">
    <property type="entry name" value="Trypsin-like serine proteases"/>
    <property type="match status" value="1"/>
</dbReference>
<evidence type="ECO:0000256" key="6">
    <source>
        <dbReference type="ARBA" id="ARBA00024195"/>
    </source>
</evidence>
<evidence type="ECO:0000256" key="2">
    <source>
        <dbReference type="ARBA" id="ARBA00022757"/>
    </source>
</evidence>
<dbReference type="STRING" id="34690.A0A182UGS9"/>
<dbReference type="FunFam" id="2.40.10.10:FF:000068">
    <property type="entry name" value="transmembrane protease serine 2"/>
    <property type="match status" value="1"/>
</dbReference>
<evidence type="ECO:0000313" key="10">
    <source>
        <dbReference type="EnsemblMetazoa" id="AMEC020127-PA"/>
    </source>
</evidence>
<dbReference type="PROSITE" id="PS50240">
    <property type="entry name" value="TRYPSIN_DOM"/>
    <property type="match status" value="1"/>
</dbReference>